<comment type="catalytic activity">
    <reaction evidence="8">
        <text>1D-myo-inositol 1,3,4-trisphosphate + H2O = 1D-myo-inositol 3,4-bisphosphate + phosphate</text>
        <dbReference type="Rhea" id="RHEA:70319"/>
        <dbReference type="ChEBI" id="CHEBI:15377"/>
        <dbReference type="ChEBI" id="CHEBI:43474"/>
        <dbReference type="ChEBI" id="CHEBI:58414"/>
        <dbReference type="ChEBI" id="CHEBI:83241"/>
    </reaction>
    <physiologicalReaction direction="left-to-right" evidence="8">
        <dbReference type="Rhea" id="RHEA:70320"/>
    </physiologicalReaction>
</comment>
<dbReference type="PANTHER" id="PTHR43028:SF5">
    <property type="entry name" value="3'(2'),5'-BISPHOSPHATE NUCLEOTIDASE 1"/>
    <property type="match status" value="1"/>
</dbReference>
<keyword evidence="4" id="KW-0479">Metal-binding</keyword>
<name>A0ABM1ENT8_PRICU</name>
<evidence type="ECO:0000256" key="1">
    <source>
        <dbReference type="ARBA" id="ARBA00009759"/>
    </source>
</evidence>
<sequence>MAEAPLLMRLVSASVAVADRAGVIIRDIMKKGELGIVEKEGKHDLQTEADRSAQRCIVASLSKQFPKVAIIGEETLDPADVIPAEYLEEGATAEVLSKTCPANMTNVRDEDIVVWVDPVDGTAEYTQGLLDHVTVLIGVAVAGRAVGGVIHQPFYNFKTPGATLGRTIWGIIGVGTYGVEKVLPPAGKRFVTTTRSHPNQTVRDSVAAMHADEVILAGGCGHKAMLVIEGVAHAYVFGSPGCKKWDTCAPEAILHAMGGRLTDMHGNDILYHATVKKPNAGGVLATMSDHDWYVKQVPESVKAALVA</sequence>
<accession>A0ABM1ENT8</accession>
<dbReference type="RefSeq" id="XP_014673858.1">
    <property type="nucleotide sequence ID" value="XM_014818372.1"/>
</dbReference>
<evidence type="ECO:0000313" key="13">
    <source>
        <dbReference type="Proteomes" id="UP000695022"/>
    </source>
</evidence>
<dbReference type="PROSITE" id="PS00630">
    <property type="entry name" value="IMP_2"/>
    <property type="match status" value="1"/>
</dbReference>
<dbReference type="EC" id="3.1.3.57" evidence="10"/>
<dbReference type="Proteomes" id="UP000695022">
    <property type="component" value="Unplaced"/>
</dbReference>
<evidence type="ECO:0000256" key="12">
    <source>
        <dbReference type="ARBA" id="ARBA00044554"/>
    </source>
</evidence>
<comment type="catalytic activity">
    <reaction evidence="9">
        <text>1D-myo-inositol 1,4-bisphosphate + H2O = 1D-myo-inositol 4-phosphate + phosphate</text>
        <dbReference type="Rhea" id="RHEA:15553"/>
        <dbReference type="ChEBI" id="CHEBI:15377"/>
        <dbReference type="ChEBI" id="CHEBI:43474"/>
        <dbReference type="ChEBI" id="CHEBI:58282"/>
        <dbReference type="ChEBI" id="CHEBI:58469"/>
        <dbReference type="EC" id="3.1.3.57"/>
    </reaction>
    <physiologicalReaction direction="left-to-right" evidence="9">
        <dbReference type="Rhea" id="RHEA:15554"/>
    </physiologicalReaction>
</comment>
<reference evidence="14 15" key="1">
    <citation type="submission" date="2025-05" db="UniProtKB">
        <authorList>
            <consortium name="RefSeq"/>
        </authorList>
    </citation>
    <scope>IDENTIFICATION</scope>
</reference>
<evidence type="ECO:0000256" key="11">
    <source>
        <dbReference type="ARBA" id="ARBA00044544"/>
    </source>
</evidence>
<comment type="similarity">
    <text evidence="1">Belongs to the inositol monophosphatase superfamily.</text>
</comment>
<evidence type="ECO:0000256" key="10">
    <source>
        <dbReference type="ARBA" id="ARBA00044519"/>
    </source>
</evidence>
<dbReference type="Gene3D" id="3.30.540.10">
    <property type="entry name" value="Fructose-1,6-Bisphosphatase, subunit A, domain 1"/>
    <property type="match status" value="1"/>
</dbReference>
<protein>
    <recommendedName>
        <fullName evidence="6">3'(2'),5'-bisphosphate nucleotidase 1</fullName>
        <ecNumber evidence="10">3.1.3.57</ecNumber>
        <ecNumber evidence="2">3.1.3.7</ecNumber>
    </recommendedName>
    <alternativeName>
        <fullName evidence="11">3'-phosphoadenosine 5'-phosphate phosphatase</fullName>
    </alternativeName>
    <alternativeName>
        <fullName evidence="7">Bisphosphate 3'-nucleotidase 1</fullName>
    </alternativeName>
    <alternativeName>
        <fullName evidence="12">Inositol-polyphosphate 1-phosphatase</fullName>
    </alternativeName>
</protein>
<dbReference type="RefSeq" id="XP_014673861.1">
    <property type="nucleotide sequence ID" value="XM_014818375.1"/>
</dbReference>
<keyword evidence="3" id="KW-0452">Lithium</keyword>
<keyword evidence="5" id="KW-0460">Magnesium</keyword>
<evidence type="ECO:0000256" key="3">
    <source>
        <dbReference type="ARBA" id="ARBA00022671"/>
    </source>
</evidence>
<evidence type="ECO:0000256" key="9">
    <source>
        <dbReference type="ARBA" id="ARBA00044478"/>
    </source>
</evidence>
<dbReference type="InterPro" id="IPR050725">
    <property type="entry name" value="CysQ/Inositol_MonoPase"/>
</dbReference>
<dbReference type="PANTHER" id="PTHR43028">
    <property type="entry name" value="3'(2'),5'-BISPHOSPHATE NUCLEOTIDASE 1"/>
    <property type="match status" value="1"/>
</dbReference>
<evidence type="ECO:0000256" key="2">
    <source>
        <dbReference type="ARBA" id="ARBA00012633"/>
    </source>
</evidence>
<dbReference type="Pfam" id="PF00459">
    <property type="entry name" value="Inositol_P"/>
    <property type="match status" value="1"/>
</dbReference>
<evidence type="ECO:0000313" key="17">
    <source>
        <dbReference type="RefSeq" id="XP_014673861.1"/>
    </source>
</evidence>
<dbReference type="RefSeq" id="XP_014673859.1">
    <property type="nucleotide sequence ID" value="XM_014818373.1"/>
</dbReference>
<gene>
    <name evidence="14 15 16 17" type="primary">LOC106814097</name>
</gene>
<evidence type="ECO:0000313" key="15">
    <source>
        <dbReference type="RefSeq" id="XP_014673859.1"/>
    </source>
</evidence>
<evidence type="ECO:0000256" key="5">
    <source>
        <dbReference type="ARBA" id="ARBA00022842"/>
    </source>
</evidence>
<evidence type="ECO:0000256" key="8">
    <source>
        <dbReference type="ARBA" id="ARBA00044465"/>
    </source>
</evidence>
<dbReference type="PRINTS" id="PR00377">
    <property type="entry name" value="IMPHPHTASES"/>
</dbReference>
<evidence type="ECO:0000313" key="14">
    <source>
        <dbReference type="RefSeq" id="XP_014673858.1"/>
    </source>
</evidence>
<dbReference type="SUPFAM" id="SSF56655">
    <property type="entry name" value="Carbohydrate phosphatase"/>
    <property type="match status" value="1"/>
</dbReference>
<dbReference type="PROSITE" id="PS00629">
    <property type="entry name" value="IMP_1"/>
    <property type="match status" value="1"/>
</dbReference>
<dbReference type="InterPro" id="IPR020583">
    <property type="entry name" value="Inositol_monoP_metal-BS"/>
</dbReference>
<dbReference type="RefSeq" id="XP_014673860.1">
    <property type="nucleotide sequence ID" value="XM_014818374.1"/>
</dbReference>
<evidence type="ECO:0000313" key="16">
    <source>
        <dbReference type="RefSeq" id="XP_014673860.1"/>
    </source>
</evidence>
<organism evidence="13 15">
    <name type="scientific">Priapulus caudatus</name>
    <name type="common">Priapulid worm</name>
    <dbReference type="NCBI Taxonomy" id="37621"/>
    <lineage>
        <taxon>Eukaryota</taxon>
        <taxon>Metazoa</taxon>
        <taxon>Ecdysozoa</taxon>
        <taxon>Scalidophora</taxon>
        <taxon>Priapulida</taxon>
        <taxon>Priapulimorpha</taxon>
        <taxon>Priapulimorphida</taxon>
        <taxon>Priapulidae</taxon>
        <taxon>Priapulus</taxon>
    </lineage>
</organism>
<dbReference type="CDD" id="cd01640">
    <property type="entry name" value="IPPase"/>
    <property type="match status" value="1"/>
</dbReference>
<keyword evidence="13" id="KW-1185">Reference proteome</keyword>
<dbReference type="GeneID" id="106814097"/>
<dbReference type="InterPro" id="IPR020550">
    <property type="entry name" value="Inositol_monophosphatase_CS"/>
</dbReference>
<evidence type="ECO:0000256" key="6">
    <source>
        <dbReference type="ARBA" id="ARBA00040342"/>
    </source>
</evidence>
<evidence type="ECO:0000256" key="4">
    <source>
        <dbReference type="ARBA" id="ARBA00022723"/>
    </source>
</evidence>
<proteinExistence type="inferred from homology"/>
<dbReference type="EC" id="3.1.3.7" evidence="2"/>
<dbReference type="Gene3D" id="3.40.190.80">
    <property type="match status" value="1"/>
</dbReference>
<evidence type="ECO:0000256" key="7">
    <source>
        <dbReference type="ARBA" id="ARBA00041815"/>
    </source>
</evidence>
<dbReference type="InterPro" id="IPR000760">
    <property type="entry name" value="Inositol_monophosphatase-like"/>
</dbReference>